<dbReference type="PROSITE" id="PS51898">
    <property type="entry name" value="TYR_RECOMBINASE"/>
    <property type="match status" value="1"/>
</dbReference>
<dbReference type="SUPFAM" id="SSF56349">
    <property type="entry name" value="DNA breaking-rejoining enzymes"/>
    <property type="match status" value="1"/>
</dbReference>
<reference evidence="6 7" key="1">
    <citation type="journal article" date="2023" name="PLoS ONE">
        <title>Complete genome assembly of Hawai'i environmental nontuberculous mycobacteria reveals unexpected co-isolation with methylobacteria.</title>
        <authorList>
            <person name="Hendrix J."/>
            <person name="Epperson L.E."/>
            <person name="Tong E.I."/>
            <person name="Chan Y.L."/>
            <person name="Hasan N.A."/>
            <person name="Dawrs S.N."/>
            <person name="Norton G.J."/>
            <person name="Virdi R."/>
            <person name="Crooks J.L."/>
            <person name="Chan E.D."/>
            <person name="Honda J.R."/>
            <person name="Strong M."/>
        </authorList>
    </citation>
    <scope>NUCLEOTIDE SEQUENCE [LARGE SCALE GENOMIC DNA]</scope>
    <source>
        <strain evidence="6 7">NJH_HI01</strain>
    </source>
</reference>
<evidence type="ECO:0000256" key="3">
    <source>
        <dbReference type="ARBA" id="ARBA00023125"/>
    </source>
</evidence>
<keyword evidence="7" id="KW-1185">Reference proteome</keyword>
<evidence type="ECO:0000256" key="4">
    <source>
        <dbReference type="ARBA" id="ARBA00023172"/>
    </source>
</evidence>
<dbReference type="InterPro" id="IPR050090">
    <property type="entry name" value="Tyrosine_recombinase_XerCD"/>
</dbReference>
<dbReference type="Gene3D" id="1.10.443.10">
    <property type="entry name" value="Intergrase catalytic core"/>
    <property type="match status" value="1"/>
</dbReference>
<evidence type="ECO:0000313" key="6">
    <source>
        <dbReference type="EMBL" id="MEN3230103.1"/>
    </source>
</evidence>
<keyword evidence="3" id="KW-0238">DNA-binding</keyword>
<gene>
    <name evidence="6" type="ORF">PUR21_20995</name>
</gene>
<dbReference type="InterPro" id="IPR046668">
    <property type="entry name" value="DUF6538"/>
</dbReference>
<keyword evidence="4" id="KW-0233">DNA recombination</keyword>
<accession>A0ABU9ZFI4</accession>
<comment type="similarity">
    <text evidence="1">Belongs to the 'phage' integrase family.</text>
</comment>
<dbReference type="InterPro" id="IPR013762">
    <property type="entry name" value="Integrase-like_cat_sf"/>
</dbReference>
<keyword evidence="2" id="KW-0229">DNA integration</keyword>
<dbReference type="PANTHER" id="PTHR30349:SF41">
    <property type="entry name" value="INTEGRASE_RECOMBINASE PROTEIN MJ0367-RELATED"/>
    <property type="match status" value="1"/>
</dbReference>
<sequence length="639" mass="73062">MPRTHLRRRRQTVFFRRIIPHDLRQRFGQREILRSLGQATPGEARRMAQRLWDGTETLFTLVRFNRSLTRADIARLAEQYLDSESLKHEGLITAIGHYPKIDDLPGVDSAMLEDGIADGSDFVGDCPRGTLNDPAEWEFLYQCRLDGLKRDRSLNKFTSVRSAAQELALRNEIDLDTPTQEYALCRALLDAEITIAEQKLAYLRDVVRPHHPLHAVAHRPIVPNPPTRSDAPTKKMAHQSERLFSEIWTAYSDDRVRHNEWKEAIARQAQSTGRLFVEICGDKPLEAYGPADAAEFRRALLSLPGKYDKCVEWRDIQRRSGIRGLIEHCNGKADIDRLKPQTFNRHLAALSGIWPWAQVNEVVPKGTPSIFDGLHINMSRVRGRHHSARDERPAWNSDELAAVLNADLFFGIRSRRSWKKPGPHVLRDERYWGILIGCHSGMRRGEIFQLRVRHVVRHKETGIWHFNLKDPTLDLKAGGSARWVPLHQNLLSLGLIEALVEGREENELLLPEGEAGAEKTDTLNDGENSPYGSAFGKWFQRFKSYHGVRADVTFHSFRHSATTLIINAGAQPNFVEEVIGHESKTRRSEMERYYKGQALIKLKDVIDRLILPINIEKMTEAARTGEPHRVSDTRRQLTA</sequence>
<protein>
    <submittedName>
        <fullName evidence="6">Tyrosine-type recombinase/integrase</fullName>
    </submittedName>
</protein>
<dbReference type="Pfam" id="PF20172">
    <property type="entry name" value="DUF6538"/>
    <property type="match status" value="1"/>
</dbReference>
<dbReference type="InterPro" id="IPR011010">
    <property type="entry name" value="DNA_brk_join_enz"/>
</dbReference>
<dbReference type="InterPro" id="IPR002104">
    <property type="entry name" value="Integrase_catalytic"/>
</dbReference>
<evidence type="ECO:0000259" key="5">
    <source>
        <dbReference type="PROSITE" id="PS51898"/>
    </source>
</evidence>
<dbReference type="Pfam" id="PF00589">
    <property type="entry name" value="Phage_integrase"/>
    <property type="match status" value="1"/>
</dbReference>
<dbReference type="Proteomes" id="UP001404845">
    <property type="component" value="Unassembled WGS sequence"/>
</dbReference>
<evidence type="ECO:0000256" key="1">
    <source>
        <dbReference type="ARBA" id="ARBA00008857"/>
    </source>
</evidence>
<dbReference type="PANTHER" id="PTHR30349">
    <property type="entry name" value="PHAGE INTEGRASE-RELATED"/>
    <property type="match status" value="1"/>
</dbReference>
<name>A0ABU9ZFI4_9HYPH</name>
<dbReference type="RefSeq" id="WP_123834326.1">
    <property type="nucleotide sequence ID" value="NZ_JACWCW010000037.1"/>
</dbReference>
<evidence type="ECO:0000313" key="7">
    <source>
        <dbReference type="Proteomes" id="UP001404845"/>
    </source>
</evidence>
<evidence type="ECO:0000256" key="2">
    <source>
        <dbReference type="ARBA" id="ARBA00022908"/>
    </source>
</evidence>
<dbReference type="EMBL" id="JAQYXL010000001">
    <property type="protein sequence ID" value="MEN3230103.1"/>
    <property type="molecule type" value="Genomic_DNA"/>
</dbReference>
<comment type="caution">
    <text evidence="6">The sequence shown here is derived from an EMBL/GenBank/DDBJ whole genome shotgun (WGS) entry which is preliminary data.</text>
</comment>
<feature type="domain" description="Tyr recombinase" evidence="5">
    <location>
        <begin position="390"/>
        <end position="607"/>
    </location>
</feature>
<organism evidence="6 7">
    <name type="scientific">Methylorubrum rhodesianum</name>
    <dbReference type="NCBI Taxonomy" id="29427"/>
    <lineage>
        <taxon>Bacteria</taxon>
        <taxon>Pseudomonadati</taxon>
        <taxon>Pseudomonadota</taxon>
        <taxon>Alphaproteobacteria</taxon>
        <taxon>Hyphomicrobiales</taxon>
        <taxon>Methylobacteriaceae</taxon>
        <taxon>Methylorubrum</taxon>
    </lineage>
</organism>
<proteinExistence type="inferred from homology"/>